<feature type="domain" description="HMA" evidence="1">
    <location>
        <begin position="2"/>
        <end position="66"/>
    </location>
</feature>
<dbReference type="PROSITE" id="PS50846">
    <property type="entry name" value="HMA_2"/>
    <property type="match status" value="1"/>
</dbReference>
<dbReference type="STRING" id="84698.SAMN04488528_100410"/>
<dbReference type="Pfam" id="PF00403">
    <property type="entry name" value="HMA"/>
    <property type="match status" value="1"/>
</dbReference>
<accession>A0A1I0W4T7</accession>
<sequence length="66" mass="7238">MNRVHYNVAGLANNESKTKVKNALDKITGVQMVNVDLARGTIEVGFNEPANENEIKSCIENTGYTI</sequence>
<evidence type="ECO:0000259" key="1">
    <source>
        <dbReference type="PROSITE" id="PS50846"/>
    </source>
</evidence>
<dbReference type="Gene3D" id="3.30.70.100">
    <property type="match status" value="1"/>
</dbReference>
<dbReference type="RefSeq" id="WP_090038770.1">
    <property type="nucleotide sequence ID" value="NZ_FOKI01000004.1"/>
</dbReference>
<dbReference type="AlphaFoldDB" id="A0A1I0W4T7"/>
<organism evidence="2 3">
    <name type="scientific">Clostridium frigidicarnis</name>
    <dbReference type="NCBI Taxonomy" id="84698"/>
    <lineage>
        <taxon>Bacteria</taxon>
        <taxon>Bacillati</taxon>
        <taxon>Bacillota</taxon>
        <taxon>Clostridia</taxon>
        <taxon>Eubacteriales</taxon>
        <taxon>Clostridiaceae</taxon>
        <taxon>Clostridium</taxon>
    </lineage>
</organism>
<dbReference type="OrthoDB" id="1913655at2"/>
<dbReference type="GO" id="GO:0046872">
    <property type="term" value="F:metal ion binding"/>
    <property type="evidence" value="ECO:0007669"/>
    <property type="project" value="InterPro"/>
</dbReference>
<keyword evidence="3" id="KW-1185">Reference proteome</keyword>
<evidence type="ECO:0000313" key="2">
    <source>
        <dbReference type="EMBL" id="SFA83220.1"/>
    </source>
</evidence>
<gene>
    <name evidence="2" type="ORF">SAMN04488528_100410</name>
</gene>
<dbReference type="EMBL" id="FOKI01000004">
    <property type="protein sequence ID" value="SFA83220.1"/>
    <property type="molecule type" value="Genomic_DNA"/>
</dbReference>
<name>A0A1I0W4T7_9CLOT</name>
<dbReference type="CDD" id="cd00371">
    <property type="entry name" value="HMA"/>
    <property type="match status" value="1"/>
</dbReference>
<dbReference type="InterPro" id="IPR006121">
    <property type="entry name" value="HMA_dom"/>
</dbReference>
<protein>
    <submittedName>
        <fullName evidence="2">Copper chaperone CopZ</fullName>
    </submittedName>
</protein>
<dbReference type="InterPro" id="IPR036163">
    <property type="entry name" value="HMA_dom_sf"/>
</dbReference>
<proteinExistence type="predicted"/>
<reference evidence="2 3" key="1">
    <citation type="submission" date="2016-10" db="EMBL/GenBank/DDBJ databases">
        <authorList>
            <person name="de Groot N.N."/>
        </authorList>
    </citation>
    <scope>NUCLEOTIDE SEQUENCE [LARGE SCALE GENOMIC DNA]</scope>
    <source>
        <strain evidence="2 3">DSM 12271</strain>
    </source>
</reference>
<dbReference type="SUPFAM" id="SSF55008">
    <property type="entry name" value="HMA, heavy metal-associated domain"/>
    <property type="match status" value="1"/>
</dbReference>
<evidence type="ECO:0000313" key="3">
    <source>
        <dbReference type="Proteomes" id="UP000198619"/>
    </source>
</evidence>
<dbReference type="Proteomes" id="UP000198619">
    <property type="component" value="Unassembled WGS sequence"/>
</dbReference>